<protein>
    <submittedName>
        <fullName evidence="2">Uncharacterized protein</fullName>
    </submittedName>
</protein>
<feature type="transmembrane region" description="Helical" evidence="1">
    <location>
        <begin position="51"/>
        <end position="72"/>
    </location>
</feature>
<keyword evidence="1" id="KW-1133">Transmembrane helix</keyword>
<dbReference type="Proteomes" id="UP001595978">
    <property type="component" value="Unassembled WGS sequence"/>
</dbReference>
<accession>A0ABW0R9D6</accession>
<name>A0ABW0R9D6_9BACL</name>
<keyword evidence="1" id="KW-0812">Transmembrane</keyword>
<proteinExistence type="predicted"/>
<feature type="transmembrane region" description="Helical" evidence="1">
    <location>
        <begin position="78"/>
        <end position="98"/>
    </location>
</feature>
<comment type="caution">
    <text evidence="2">The sequence shown here is derived from an EMBL/GenBank/DDBJ whole genome shotgun (WGS) entry which is preliminary data.</text>
</comment>
<feature type="transmembrane region" description="Helical" evidence="1">
    <location>
        <begin position="25"/>
        <end position="44"/>
    </location>
</feature>
<evidence type="ECO:0000313" key="2">
    <source>
        <dbReference type="EMBL" id="MFC5540485.1"/>
    </source>
</evidence>
<evidence type="ECO:0000256" key="1">
    <source>
        <dbReference type="SAM" id="Phobius"/>
    </source>
</evidence>
<keyword evidence="3" id="KW-1185">Reference proteome</keyword>
<gene>
    <name evidence="2" type="ORF">ACFPOH_01575</name>
</gene>
<dbReference type="EMBL" id="JBHSNQ010000016">
    <property type="protein sequence ID" value="MFC5540485.1"/>
    <property type="molecule type" value="Genomic_DNA"/>
</dbReference>
<reference evidence="3" key="1">
    <citation type="journal article" date="2019" name="Int. J. Syst. Evol. Microbiol.">
        <title>The Global Catalogue of Microorganisms (GCM) 10K type strain sequencing project: providing services to taxonomists for standard genome sequencing and annotation.</title>
        <authorList>
            <consortium name="The Broad Institute Genomics Platform"/>
            <consortium name="The Broad Institute Genome Sequencing Center for Infectious Disease"/>
            <person name="Wu L."/>
            <person name="Ma J."/>
        </authorList>
    </citation>
    <scope>NUCLEOTIDE SEQUENCE [LARGE SCALE GENOMIC DNA]</scope>
    <source>
        <strain evidence="3">CCUG 56331</strain>
    </source>
</reference>
<sequence length="106" mass="10873">MIDFKSIRIASNSISGHVVSGFKGVRAAALAAVALYGISSYAFNPAQQHRLIGLSGPSAGIVLSLNASAIYLGSAGDAFLGGLVLKYGSVAMIGYFGGLGRLRLWP</sequence>
<dbReference type="RefSeq" id="WP_390308683.1">
    <property type="nucleotide sequence ID" value="NZ_JBHSNQ010000016.1"/>
</dbReference>
<evidence type="ECO:0000313" key="3">
    <source>
        <dbReference type="Proteomes" id="UP001595978"/>
    </source>
</evidence>
<organism evidence="2 3">
    <name type="scientific">Ureibacillus suwonensis</name>
    <dbReference type="NCBI Taxonomy" id="313007"/>
    <lineage>
        <taxon>Bacteria</taxon>
        <taxon>Bacillati</taxon>
        <taxon>Bacillota</taxon>
        <taxon>Bacilli</taxon>
        <taxon>Bacillales</taxon>
        <taxon>Caryophanaceae</taxon>
        <taxon>Ureibacillus</taxon>
    </lineage>
</organism>
<keyword evidence="1" id="KW-0472">Membrane</keyword>